<dbReference type="AlphaFoldDB" id="A0A7C1IG03"/>
<gene>
    <name evidence="4" type="primary">sufC</name>
    <name evidence="4" type="ORF">ENO04_05110</name>
</gene>
<dbReference type="InterPro" id="IPR017871">
    <property type="entry name" value="ABC_transporter-like_CS"/>
</dbReference>
<evidence type="ECO:0000259" key="3">
    <source>
        <dbReference type="PROSITE" id="PS50893"/>
    </source>
</evidence>
<dbReference type="CDD" id="cd03217">
    <property type="entry name" value="ABC_FeS_Assembly"/>
    <property type="match status" value="1"/>
</dbReference>
<dbReference type="NCBIfam" id="TIGR01978">
    <property type="entry name" value="sufC"/>
    <property type="match status" value="1"/>
</dbReference>
<dbReference type="PROSITE" id="PS50893">
    <property type="entry name" value="ABC_TRANSPORTER_2"/>
    <property type="match status" value="1"/>
</dbReference>
<dbReference type="Pfam" id="PF00005">
    <property type="entry name" value="ABC_tran"/>
    <property type="match status" value="1"/>
</dbReference>
<dbReference type="InterPro" id="IPR027417">
    <property type="entry name" value="P-loop_NTPase"/>
</dbReference>
<dbReference type="GO" id="GO:0005524">
    <property type="term" value="F:ATP binding"/>
    <property type="evidence" value="ECO:0007669"/>
    <property type="project" value="UniProtKB-KW"/>
</dbReference>
<dbReference type="SMART" id="SM00382">
    <property type="entry name" value="AAA"/>
    <property type="match status" value="1"/>
</dbReference>
<evidence type="ECO:0000256" key="1">
    <source>
        <dbReference type="ARBA" id="ARBA00022741"/>
    </source>
</evidence>
<keyword evidence="2" id="KW-0067">ATP-binding</keyword>
<sequence length="255" mass="28622">MMTLEIRDLHAGIDDKKILNGVSLSVGRAELVSLMGPNGSGKTSLAYIIAGHPRYKIYDGRILFEKEDITDLSPDERSLRGIFLAFQNPPEISGLRLLNFMLASYNKRLGHRSNLLFVHDASFLQRTREYAGLVGLGQELLYREVNVGFSGGERKRAEFLQALLLKPKLAILDEPDSGLDADGLEMIGRLIRKLIDEGTSVLLITHYTRIYRYVEPSRIYVMHEGRIVAEGGLEIARAIDEGGYRKLMDMVVNND</sequence>
<keyword evidence="1" id="KW-0547">Nucleotide-binding</keyword>
<protein>
    <submittedName>
        <fullName evidence="4">Fe-S cluster assembly ATPase SufC</fullName>
    </submittedName>
</protein>
<dbReference type="InterPro" id="IPR003439">
    <property type="entry name" value="ABC_transporter-like_ATP-bd"/>
</dbReference>
<dbReference type="InterPro" id="IPR010230">
    <property type="entry name" value="FeS-cluster_ATPase_SufC"/>
</dbReference>
<dbReference type="InterPro" id="IPR003593">
    <property type="entry name" value="AAA+_ATPase"/>
</dbReference>
<dbReference type="PANTHER" id="PTHR43204:SF1">
    <property type="entry name" value="ABC TRANSPORTER I FAMILY MEMBER 6, CHLOROPLASTIC"/>
    <property type="match status" value="1"/>
</dbReference>
<dbReference type="SUPFAM" id="SSF52540">
    <property type="entry name" value="P-loop containing nucleoside triphosphate hydrolases"/>
    <property type="match status" value="1"/>
</dbReference>
<proteinExistence type="predicted"/>
<name>A0A7C1IG03_9CREN</name>
<reference evidence="4" key="1">
    <citation type="journal article" date="2020" name="mSystems">
        <title>Genome- and Community-Level Interaction Insights into Carbon Utilization and Element Cycling Functions of Hydrothermarchaeota in Hydrothermal Sediment.</title>
        <authorList>
            <person name="Zhou Z."/>
            <person name="Liu Y."/>
            <person name="Xu W."/>
            <person name="Pan J."/>
            <person name="Luo Z.H."/>
            <person name="Li M."/>
        </authorList>
    </citation>
    <scope>NUCLEOTIDE SEQUENCE [LARGE SCALE GENOMIC DNA]</scope>
    <source>
        <strain evidence="4">SpSt-123</strain>
    </source>
</reference>
<dbReference type="Gene3D" id="3.40.50.300">
    <property type="entry name" value="P-loop containing nucleotide triphosphate hydrolases"/>
    <property type="match status" value="1"/>
</dbReference>
<organism evidence="4">
    <name type="scientific">Fervidicoccus fontis</name>
    <dbReference type="NCBI Taxonomy" id="683846"/>
    <lineage>
        <taxon>Archaea</taxon>
        <taxon>Thermoproteota</taxon>
        <taxon>Thermoprotei</taxon>
        <taxon>Fervidicoccales</taxon>
        <taxon>Fervidicoccaceae</taxon>
        <taxon>Fervidicoccus</taxon>
    </lineage>
</organism>
<evidence type="ECO:0000313" key="4">
    <source>
        <dbReference type="EMBL" id="HDS10971.1"/>
    </source>
</evidence>
<dbReference type="EMBL" id="DSDY01000155">
    <property type="protein sequence ID" value="HDS10971.1"/>
    <property type="molecule type" value="Genomic_DNA"/>
</dbReference>
<accession>A0A7C1IG03</accession>
<feature type="domain" description="ABC transporter" evidence="3">
    <location>
        <begin position="4"/>
        <end position="249"/>
    </location>
</feature>
<dbReference type="PANTHER" id="PTHR43204">
    <property type="entry name" value="ABC TRANSPORTER I FAMILY MEMBER 6, CHLOROPLASTIC"/>
    <property type="match status" value="1"/>
</dbReference>
<dbReference type="PROSITE" id="PS00211">
    <property type="entry name" value="ABC_TRANSPORTER_1"/>
    <property type="match status" value="1"/>
</dbReference>
<dbReference type="GO" id="GO:0016887">
    <property type="term" value="F:ATP hydrolysis activity"/>
    <property type="evidence" value="ECO:0007669"/>
    <property type="project" value="InterPro"/>
</dbReference>
<evidence type="ECO:0000256" key="2">
    <source>
        <dbReference type="ARBA" id="ARBA00022840"/>
    </source>
</evidence>
<comment type="caution">
    <text evidence="4">The sequence shown here is derived from an EMBL/GenBank/DDBJ whole genome shotgun (WGS) entry which is preliminary data.</text>
</comment>